<name>A0A674GXH5_TAEGU</name>
<feature type="region of interest" description="Disordered" evidence="2">
    <location>
        <begin position="466"/>
        <end position="495"/>
    </location>
</feature>
<dbReference type="InterPro" id="IPR052825">
    <property type="entry name" value="CCD-Prefoldin_beta-like"/>
</dbReference>
<dbReference type="Ensembl" id="ENSTGUT00000024536.1">
    <property type="protein sequence ID" value="ENSTGUP00000027067.1"/>
    <property type="gene ID" value="ENSTGUG00000002214.2"/>
</dbReference>
<evidence type="ECO:0000313" key="4">
    <source>
        <dbReference type="Proteomes" id="UP000007754"/>
    </source>
</evidence>
<accession>A0A674GXH5</accession>
<dbReference type="AlphaFoldDB" id="A0A674GXH5"/>
<sequence>MDAAAAAPVLNGTGPTESPVPAAAIQRWLRAEGADPAAPAEEQLGLAWRLLWRAETRLGELERRRAQDMRDVESYVGHVRTLTEERDAVASEYEKENEQLRLELAQLQLQQETQLKEVEEMLEQEGLSQISCSAASEQVAYFLVERAALLRKLEVAARQLESHSGIDGLQFCREELEGEGALPAGVVGDVDEAPQRLVVSQEDIQRVAEGLDSREKSGAARTELQRAMEHNSRLDKEILALRARVQTLDLERKAFLELVEQLKEEICEYQRSERPEPPSAEGAGMASLQAQGTQEEAGADGDSGASRAAPYQERGDQGVETLHKRCLEAMESIEGRNSQLLHKLQKLEQEHKGLVERNEELESILGETQIQTKQEKQQLESQVEGLHQKITSLETELFEVQKNKSEMNGNEQMTSGAQEMQEMLESCQETIDKLGSQLGERRERRKQLASELELLREDLKAEKVALGSQASEVQQDREQSPKVEQKQEDPRADAKTYEEQMAKVVFLEEQIKNLREEQELLCSELLESNKKKEELEKQLKESSEEKRMLLEEIAQLRCDIRSAWEQGPSGDSRRMTPALEQRENRFLPWQSSAGSLEGSLKQGLSEERFQQQEEKLQQLRQDLRRVQNLCSSAERELRYEREKNADLQRQNLLLQQECTKVKTELKQARAKLLDTTETCSSLSAQWDRSQQKVKELELELSKCSQADKLRSSLQERLAQEKSRAGEAQKKVSKLQQKLKDSQHQLLLAEARVSDKKLLEEELKEARENEARVQQELHEEQLKRSLCCASSSCLPWESSGTPKPLLSPLVFPLDLPYP</sequence>
<feature type="coiled-coil region" evidence="1">
    <location>
        <begin position="224"/>
        <end position="265"/>
    </location>
</feature>
<feature type="region of interest" description="Disordered" evidence="2">
    <location>
        <begin position="270"/>
        <end position="317"/>
    </location>
</feature>
<reference evidence="3" key="2">
    <citation type="submission" date="2025-08" db="UniProtKB">
        <authorList>
            <consortium name="Ensembl"/>
        </authorList>
    </citation>
    <scope>IDENTIFICATION</scope>
</reference>
<dbReference type="Pfam" id="PF15742">
    <property type="entry name" value="DUF4686"/>
    <property type="match status" value="1"/>
</dbReference>
<dbReference type="PANTHER" id="PTHR34479">
    <property type="entry name" value="COILED-COIL DOMAIN-CONTAINING PROTEIN 30"/>
    <property type="match status" value="1"/>
</dbReference>
<feature type="compositionally biased region" description="Basic and acidic residues" evidence="2">
    <location>
        <begin position="474"/>
        <end position="495"/>
    </location>
</feature>
<reference evidence="3" key="3">
    <citation type="submission" date="2025-09" db="UniProtKB">
        <authorList>
            <consortium name="Ensembl"/>
        </authorList>
    </citation>
    <scope>IDENTIFICATION</scope>
</reference>
<gene>
    <name evidence="3" type="primary">CCDC30</name>
</gene>
<proteinExistence type="predicted"/>
<feature type="coiled-coil region" evidence="1">
    <location>
        <begin position="79"/>
        <end position="124"/>
    </location>
</feature>
<evidence type="ECO:0000256" key="2">
    <source>
        <dbReference type="SAM" id="MobiDB-lite"/>
    </source>
</evidence>
<dbReference type="PANTHER" id="PTHR34479:SF1">
    <property type="entry name" value="COILED-COIL DOMAIN-CONTAINING PROTEIN 30"/>
    <property type="match status" value="1"/>
</dbReference>
<evidence type="ECO:0000256" key="1">
    <source>
        <dbReference type="SAM" id="Coils"/>
    </source>
</evidence>
<keyword evidence="1" id="KW-0175">Coiled coil</keyword>
<reference evidence="3 4" key="1">
    <citation type="journal article" date="2010" name="Nature">
        <title>The genome of a songbird.</title>
        <authorList>
            <person name="Warren W.C."/>
            <person name="Clayton D.F."/>
            <person name="Ellegren H."/>
            <person name="Arnold A.P."/>
            <person name="Hillier L.W."/>
            <person name="Kunstner A."/>
            <person name="Searle S."/>
            <person name="White S."/>
            <person name="Vilella A.J."/>
            <person name="Fairley S."/>
            <person name="Heger A."/>
            <person name="Kong L."/>
            <person name="Ponting C.P."/>
            <person name="Jarvis E.D."/>
            <person name="Mello C.V."/>
            <person name="Minx P."/>
            <person name="Lovell P."/>
            <person name="Velho T.A."/>
            <person name="Ferris M."/>
            <person name="Balakrishnan C.N."/>
            <person name="Sinha S."/>
            <person name="Blatti C."/>
            <person name="London S.E."/>
            <person name="Li Y."/>
            <person name="Lin Y.C."/>
            <person name="George J."/>
            <person name="Sweedler J."/>
            <person name="Southey B."/>
            <person name="Gunaratne P."/>
            <person name="Watson M."/>
            <person name="Nam K."/>
            <person name="Backstrom N."/>
            <person name="Smeds L."/>
            <person name="Nabholz B."/>
            <person name="Itoh Y."/>
            <person name="Whitney O."/>
            <person name="Pfenning A.R."/>
            <person name="Howard J."/>
            <person name="Volker M."/>
            <person name="Skinner B.M."/>
            <person name="Griffin D.K."/>
            <person name="Ye L."/>
            <person name="McLaren W.M."/>
            <person name="Flicek P."/>
            <person name="Quesada V."/>
            <person name="Velasco G."/>
            <person name="Lopez-Otin C."/>
            <person name="Puente X.S."/>
            <person name="Olender T."/>
            <person name="Lancet D."/>
            <person name="Smit A.F."/>
            <person name="Hubley R."/>
            <person name="Konkel M.K."/>
            <person name="Walker J.A."/>
            <person name="Batzer M.A."/>
            <person name="Gu W."/>
            <person name="Pollock D.D."/>
            <person name="Chen L."/>
            <person name="Cheng Z."/>
            <person name="Eichler E.E."/>
            <person name="Stapley J."/>
            <person name="Slate J."/>
            <person name="Ekblom R."/>
            <person name="Birkhead T."/>
            <person name="Burke T."/>
            <person name="Burt D."/>
            <person name="Scharff C."/>
            <person name="Adam I."/>
            <person name="Richard H."/>
            <person name="Sultan M."/>
            <person name="Soldatov A."/>
            <person name="Lehrach H."/>
            <person name="Edwards S.V."/>
            <person name="Yang S.P."/>
            <person name="Li X."/>
            <person name="Graves T."/>
            <person name="Fulton L."/>
            <person name="Nelson J."/>
            <person name="Chinwalla A."/>
            <person name="Hou S."/>
            <person name="Mardis E.R."/>
            <person name="Wilson R.K."/>
        </authorList>
    </citation>
    <scope>NUCLEOTIDE SEQUENCE [LARGE SCALE GENOMIC DNA]</scope>
</reference>
<feature type="coiled-coil region" evidence="1">
    <location>
        <begin position="710"/>
        <end position="782"/>
    </location>
</feature>
<feature type="coiled-coil region" evidence="1">
    <location>
        <begin position="602"/>
        <end position="671"/>
    </location>
</feature>
<dbReference type="InterPro" id="IPR031476">
    <property type="entry name" value="DUF4686"/>
</dbReference>
<dbReference type="Gene3D" id="1.10.287.1490">
    <property type="match status" value="1"/>
</dbReference>
<dbReference type="Proteomes" id="UP000007754">
    <property type="component" value="Chromosome 21"/>
</dbReference>
<keyword evidence="4" id="KW-1185">Reference proteome</keyword>
<feature type="compositionally biased region" description="Low complexity" evidence="2">
    <location>
        <begin position="300"/>
        <end position="309"/>
    </location>
</feature>
<evidence type="ECO:0008006" key="5">
    <source>
        <dbReference type="Google" id="ProtNLM"/>
    </source>
</evidence>
<organism evidence="3 4">
    <name type="scientific">Taeniopygia guttata</name>
    <name type="common">Zebra finch</name>
    <name type="synonym">Poephila guttata</name>
    <dbReference type="NCBI Taxonomy" id="59729"/>
    <lineage>
        <taxon>Eukaryota</taxon>
        <taxon>Metazoa</taxon>
        <taxon>Chordata</taxon>
        <taxon>Craniata</taxon>
        <taxon>Vertebrata</taxon>
        <taxon>Euteleostomi</taxon>
        <taxon>Archelosauria</taxon>
        <taxon>Archosauria</taxon>
        <taxon>Dinosauria</taxon>
        <taxon>Saurischia</taxon>
        <taxon>Theropoda</taxon>
        <taxon>Coelurosauria</taxon>
        <taxon>Aves</taxon>
        <taxon>Neognathae</taxon>
        <taxon>Neoaves</taxon>
        <taxon>Telluraves</taxon>
        <taxon>Australaves</taxon>
        <taxon>Passeriformes</taxon>
        <taxon>Passeroidea</taxon>
        <taxon>Estrildidae</taxon>
        <taxon>Estrildinae</taxon>
        <taxon>Taeniopygia</taxon>
    </lineage>
</organism>
<dbReference type="GeneTree" id="ENSGT00940000165031"/>
<evidence type="ECO:0000313" key="3">
    <source>
        <dbReference type="Ensembl" id="ENSTGUP00000027067.1"/>
    </source>
</evidence>
<protein>
    <recommendedName>
        <fullName evidence="5">Coiled-coil domain containing 30</fullName>
    </recommendedName>
</protein>